<dbReference type="Pfam" id="PF13843">
    <property type="entry name" value="DDE_Tnp_1_7"/>
    <property type="match status" value="1"/>
</dbReference>
<dbReference type="EMBL" id="JABFTP020000001">
    <property type="protein sequence ID" value="KAL3266161.1"/>
    <property type="molecule type" value="Genomic_DNA"/>
</dbReference>
<evidence type="ECO:0000259" key="1">
    <source>
        <dbReference type="Pfam" id="PF13843"/>
    </source>
</evidence>
<dbReference type="InterPro" id="IPR029526">
    <property type="entry name" value="PGBD"/>
</dbReference>
<feature type="domain" description="PiggyBac transposable element-derived protein" evidence="1">
    <location>
        <begin position="2"/>
        <end position="58"/>
    </location>
</feature>
<evidence type="ECO:0000313" key="3">
    <source>
        <dbReference type="Proteomes" id="UP001516400"/>
    </source>
</evidence>
<comment type="caution">
    <text evidence="2">The sequence shown here is derived from an EMBL/GenBank/DDBJ whole genome shotgun (WGS) entry which is preliminary data.</text>
</comment>
<name>A0ABD2MIC7_9CUCU</name>
<dbReference type="Proteomes" id="UP001516400">
    <property type="component" value="Unassembled WGS sequence"/>
</dbReference>
<sequence>MSLFLDDQIIELITKYANTKMNHVKEKYVRERDCKNTNEIEIRGYIDILLLAGVMKLADQTLLKCLKTTEARSVKGVGIVQELRVDNIEDRQVHAAIDKLVPIK</sequence>
<organism evidence="2 3">
    <name type="scientific">Cryptolaemus montrouzieri</name>
    <dbReference type="NCBI Taxonomy" id="559131"/>
    <lineage>
        <taxon>Eukaryota</taxon>
        <taxon>Metazoa</taxon>
        <taxon>Ecdysozoa</taxon>
        <taxon>Arthropoda</taxon>
        <taxon>Hexapoda</taxon>
        <taxon>Insecta</taxon>
        <taxon>Pterygota</taxon>
        <taxon>Neoptera</taxon>
        <taxon>Endopterygota</taxon>
        <taxon>Coleoptera</taxon>
        <taxon>Polyphaga</taxon>
        <taxon>Cucujiformia</taxon>
        <taxon>Coccinelloidea</taxon>
        <taxon>Coccinellidae</taxon>
        <taxon>Scymninae</taxon>
        <taxon>Scymnini</taxon>
        <taxon>Cryptolaemus</taxon>
    </lineage>
</organism>
<gene>
    <name evidence="2" type="ORF">HHI36_010346</name>
</gene>
<proteinExistence type="predicted"/>
<evidence type="ECO:0000313" key="2">
    <source>
        <dbReference type="EMBL" id="KAL3266161.1"/>
    </source>
</evidence>
<protein>
    <recommendedName>
        <fullName evidence="1">PiggyBac transposable element-derived protein domain-containing protein</fullName>
    </recommendedName>
</protein>
<dbReference type="AlphaFoldDB" id="A0ABD2MIC7"/>
<reference evidence="2 3" key="1">
    <citation type="journal article" date="2021" name="BMC Biol.">
        <title>Horizontally acquired antibacterial genes associated with adaptive radiation of ladybird beetles.</title>
        <authorList>
            <person name="Li H.S."/>
            <person name="Tang X.F."/>
            <person name="Huang Y.H."/>
            <person name="Xu Z.Y."/>
            <person name="Chen M.L."/>
            <person name="Du X.Y."/>
            <person name="Qiu B.Y."/>
            <person name="Chen P.T."/>
            <person name="Zhang W."/>
            <person name="Slipinski A."/>
            <person name="Escalona H.E."/>
            <person name="Waterhouse R.M."/>
            <person name="Zwick A."/>
            <person name="Pang H."/>
        </authorList>
    </citation>
    <scope>NUCLEOTIDE SEQUENCE [LARGE SCALE GENOMIC DNA]</scope>
    <source>
        <strain evidence="2">SYSU2018</strain>
    </source>
</reference>
<accession>A0ABD2MIC7</accession>
<keyword evidence="3" id="KW-1185">Reference proteome</keyword>